<gene>
    <name evidence="2" type="ORF">BKK48_02355</name>
</gene>
<proteinExistence type="predicted"/>
<reference evidence="2 3" key="1">
    <citation type="submission" date="2016-10" db="EMBL/GenBank/DDBJ databases">
        <title>Rodentibacter gen. nov. and new species.</title>
        <authorList>
            <person name="Christensen H."/>
        </authorList>
    </citation>
    <scope>NUCLEOTIDE SEQUENCE [LARGE SCALE GENOMIC DNA]</scope>
    <source>
        <strain evidence="2 3">Ac69</strain>
    </source>
</reference>
<feature type="domain" description="Transferrin-binding protein B C-lobe/N-lobe beta-barrel" evidence="1">
    <location>
        <begin position="95"/>
        <end position="202"/>
    </location>
</feature>
<sequence>MDKRPAGYLIPKAEGNVQELFTTASSEDNFNVINVEGKSITLIPLNVYGSISTIIDATKFRYVGGGQTTRLGFVADKDLQNQYLVAYGVNLTNNMPTSGSATYEGIGVHTYSSTDKGIIDDFVQTKAKFTANFSDKTLSGHLTTKSNNVIDISADINGNQFFGESSAGTITEGRFYGDNAGELIGSYINPKETYLGVYGAQKK</sequence>
<name>A0A1V3IAQ0_9PAST</name>
<evidence type="ECO:0000313" key="2">
    <source>
        <dbReference type="EMBL" id="OOF37149.1"/>
    </source>
</evidence>
<keyword evidence="3" id="KW-1185">Reference proteome</keyword>
<dbReference type="Proteomes" id="UP000189437">
    <property type="component" value="Unassembled WGS sequence"/>
</dbReference>
<dbReference type="AlphaFoldDB" id="A0A1V3IAQ0"/>
<dbReference type="Pfam" id="PF01298">
    <property type="entry name" value="TbpB_B_D"/>
    <property type="match status" value="1"/>
</dbReference>
<evidence type="ECO:0000259" key="1">
    <source>
        <dbReference type="Pfam" id="PF01298"/>
    </source>
</evidence>
<accession>A0A1V3IAQ0</accession>
<evidence type="ECO:0000313" key="3">
    <source>
        <dbReference type="Proteomes" id="UP000189437"/>
    </source>
</evidence>
<dbReference type="SUPFAM" id="SSF56925">
    <property type="entry name" value="OMPA-like"/>
    <property type="match status" value="1"/>
</dbReference>
<dbReference type="EMBL" id="MLHH01000005">
    <property type="protein sequence ID" value="OOF37149.1"/>
    <property type="molecule type" value="Genomic_DNA"/>
</dbReference>
<dbReference type="Gene3D" id="2.40.160.90">
    <property type="match status" value="1"/>
</dbReference>
<dbReference type="STRING" id="1908258.BKK48_02355"/>
<dbReference type="InterPro" id="IPR001677">
    <property type="entry name" value="TbpB_B_D"/>
</dbReference>
<protein>
    <recommendedName>
        <fullName evidence="1">Transferrin-binding protein B C-lobe/N-lobe beta-barrel domain-containing protein</fullName>
    </recommendedName>
</protein>
<dbReference type="OrthoDB" id="5689408at2"/>
<dbReference type="RefSeq" id="WP_077426605.1">
    <property type="nucleotide sequence ID" value="NZ_MLHH01000005.1"/>
</dbReference>
<comment type="caution">
    <text evidence="2">The sequence shown here is derived from an EMBL/GenBank/DDBJ whole genome shotgun (WGS) entry which is preliminary data.</text>
</comment>
<dbReference type="InterPro" id="IPR011250">
    <property type="entry name" value="OMP/PagP_B-barrel"/>
</dbReference>
<organism evidence="2 3">
    <name type="scientific">Rodentibacter heidelbergensis</name>
    <dbReference type="NCBI Taxonomy" id="1908258"/>
    <lineage>
        <taxon>Bacteria</taxon>
        <taxon>Pseudomonadati</taxon>
        <taxon>Pseudomonadota</taxon>
        <taxon>Gammaproteobacteria</taxon>
        <taxon>Pasteurellales</taxon>
        <taxon>Pasteurellaceae</taxon>
        <taxon>Rodentibacter</taxon>
    </lineage>
</organism>